<dbReference type="Gene3D" id="3.90.320.10">
    <property type="match status" value="1"/>
</dbReference>
<proteinExistence type="predicted"/>
<sequence>MAELPPGQGFESHGSPKYKCYYCNRGWGSAKDVITHTIQYHEAEPLRVQRQVLHETRGSHVYKSHHFGVTCRQIKTWQDEGHRIQVDSNLNLKVKRIVDDTGHERVANTDNVDLTDNEGHQRVANTDSVDLTDNEGHQRVTVANTDSVDLTDNGENLSDSELEDSTNSISETELYDIMVKVLDIMRDMDRDEDFVSVLKSIVSGKLDTNICLHLLLDIGQYLRSHKSRMRYSEKSLQFWITVQKLFKGKGIRFFRGFTEGEESEDDVFGKNFAVPSDRIIEEKSARFKDIMETPGLCKDVIKEFANVHKGEDIKISIDGKKIAIGFGKKLGDEDLNGNEPQPTLKARQNRLKEEVQLIESLKEITQEMMTDDVEVTSLTRNQRDSLREQLLKVIHIISDRIREMRCLLQKRRLAVEMLMKKVEGPWRESKLAPSISFFQTQVIQTKSIIEKSLSSVDEIGYCVSMLNGAESSYILGLNNVVHLDCKENYICLKNAKSNDLHIDEKVSNSEIIKQRSDAWFEMRKTAQLTGSTMFRGLGFQNKSEMQQHFDTVVKGKAKKVTELQKSNMQHGSDSEIHAVATLVSKILPVYYPSMVFREDGCKVLQVTDCLRIVVSGDGSLVEVDSNKNHNVKVQVEFKCPVPGKKFQTPVYYNIPLYYSTQLLSEAVAYGCPSFINLCWTDESSTYFEGQPDNDTWENVLEIGREIYDHRSPSKPKQIPEKVPQVREKLKDIMENTQFLAEFPSVKGIPCSCNDVESLDESSARGYHNSRTHINEPRAKSLEHFVTTLVKAEDVNREAYDILRRPAKEVIIPAISTLERTKSSEERDHAAITGFYLGGFSLPNTSMRGIIKDTGIACQNENLKLKVVSFDGQFIEIATCDDNGKALTVCKLHKQIWKKTERLKRVEKMKTIMKWALCDVPSIKSVHDLKDTFSIDFVEKRATISLKCGYKEMYTGKDIAAKLKACQKQMEKQPQENTNDDSSTCEEDQILHHLPNHIVEHLDAATLKAIQEVNMQIALLAKQSGGMNLNQENTDDDKDINKNQQDSTNSQGERESTNIQEGINRNPQASEKGRNQRDGDQHEYSSVQEEQDMEQYDQAGGYRDKNMDNTENEITNRSQDYQALLCGLIAADPDENSKWNTVSEGDFKLKLSDADTIAKSFTVNDLLNILRLVDEQTHKKLRNARKPDLVNYVSHKFGDSSRMPETARSLKKIARDVIAKWPSTVINIIYATNIFKDEYIEWESNNAFNERTRIVVGETSYDIPYWYAQPARIEGLDNEVMFIIDPHHIFVNNRSRVCSKGMLGMGIKSTAWIDIAENCKENGTGLTTEHVVELRDKQRNSFAQITFSKKVQEEMERKGFKTEANWCRLIRNFYRAVDESGIAVEERIQSLFEMRSFLLGWFALADFPPPGGFVHGMPVTQFEGLLTNIDRRLQLYSLASKHTYNHRALSTLDSENIFGAFQDYDPKGTGVLRADDIPNALGSAVCLFSTRLNKNRGFKMNTTKRPKVYSDHALDERADVQDTVNGCKDTSELKDGTKEIVINQHQFDTKARRTSNPKRSSGLLNAYGATASGAQGVRVHHRFNQEMVYAHRRSLIKDSQIDNDLDSIRNSLH</sequence>
<feature type="compositionally biased region" description="Polar residues" evidence="1">
    <location>
        <begin position="146"/>
        <end position="157"/>
    </location>
</feature>
<dbReference type="EMBL" id="CAIIXF020000011">
    <property type="protein sequence ID" value="CAH1799200.1"/>
    <property type="molecule type" value="Genomic_DNA"/>
</dbReference>
<organism evidence="2 3">
    <name type="scientific">Owenia fusiformis</name>
    <name type="common">Polychaete worm</name>
    <dbReference type="NCBI Taxonomy" id="6347"/>
    <lineage>
        <taxon>Eukaryota</taxon>
        <taxon>Metazoa</taxon>
        <taxon>Spiralia</taxon>
        <taxon>Lophotrochozoa</taxon>
        <taxon>Annelida</taxon>
        <taxon>Polychaeta</taxon>
        <taxon>Sedentaria</taxon>
        <taxon>Canalipalpata</taxon>
        <taxon>Sabellida</taxon>
        <taxon>Oweniida</taxon>
        <taxon>Oweniidae</taxon>
        <taxon>Owenia</taxon>
    </lineage>
</organism>
<feature type="region of interest" description="Disordered" evidence="1">
    <location>
        <begin position="108"/>
        <end position="137"/>
    </location>
</feature>
<dbReference type="InterPro" id="IPR051703">
    <property type="entry name" value="NF-kappa-B_Signaling_Reg"/>
</dbReference>
<dbReference type="PROSITE" id="PS00028">
    <property type="entry name" value="ZINC_FINGER_C2H2_1"/>
    <property type="match status" value="1"/>
</dbReference>
<evidence type="ECO:0000313" key="2">
    <source>
        <dbReference type="EMBL" id="CAH1799200.1"/>
    </source>
</evidence>
<evidence type="ECO:0000313" key="3">
    <source>
        <dbReference type="Proteomes" id="UP000749559"/>
    </source>
</evidence>
<dbReference type="InterPro" id="IPR013087">
    <property type="entry name" value="Znf_C2H2_type"/>
</dbReference>
<feature type="region of interest" description="Disordered" evidence="1">
    <location>
        <begin position="1026"/>
        <end position="1092"/>
    </location>
</feature>
<feature type="compositionally biased region" description="Basic and acidic residues" evidence="1">
    <location>
        <begin position="1070"/>
        <end position="1082"/>
    </location>
</feature>
<dbReference type="Proteomes" id="UP000749559">
    <property type="component" value="Unassembled WGS sequence"/>
</dbReference>
<comment type="caution">
    <text evidence="2">The sequence shown here is derived from an EMBL/GenBank/DDBJ whole genome shotgun (WGS) entry which is preliminary data.</text>
</comment>
<gene>
    <name evidence="2" type="ORF">OFUS_LOCUS23243</name>
</gene>
<dbReference type="PANTHER" id="PTHR46609:SF8">
    <property type="entry name" value="YQAJ VIRAL RECOMBINASE DOMAIN-CONTAINING PROTEIN"/>
    <property type="match status" value="1"/>
</dbReference>
<dbReference type="PANTHER" id="PTHR46609">
    <property type="entry name" value="EXONUCLEASE, PHAGE-TYPE/RECB, C-TERMINAL DOMAIN-CONTAINING PROTEIN"/>
    <property type="match status" value="1"/>
</dbReference>
<feature type="region of interest" description="Disordered" evidence="1">
    <location>
        <begin position="146"/>
        <end position="165"/>
    </location>
</feature>
<dbReference type="OrthoDB" id="6135193at2759"/>
<feature type="compositionally biased region" description="Polar residues" evidence="1">
    <location>
        <begin position="1046"/>
        <end position="1068"/>
    </location>
</feature>
<evidence type="ECO:0000256" key="1">
    <source>
        <dbReference type="SAM" id="MobiDB-lite"/>
    </source>
</evidence>
<name>A0A8J1TD23_OWEFU</name>
<dbReference type="InterPro" id="IPR011604">
    <property type="entry name" value="PDDEXK-like_dom_sf"/>
</dbReference>
<protein>
    <submittedName>
        <fullName evidence="2">Uncharacterized protein</fullName>
    </submittedName>
</protein>
<accession>A0A8J1TD23</accession>
<reference evidence="2" key="1">
    <citation type="submission" date="2022-03" db="EMBL/GenBank/DDBJ databases">
        <authorList>
            <person name="Martin C."/>
        </authorList>
    </citation>
    <scope>NUCLEOTIDE SEQUENCE</scope>
</reference>
<keyword evidence="3" id="KW-1185">Reference proteome</keyword>